<dbReference type="Gene3D" id="1.10.287.130">
    <property type="match status" value="1"/>
</dbReference>
<dbReference type="SMART" id="SM00342">
    <property type="entry name" value="HTH_ARAC"/>
    <property type="match status" value="1"/>
</dbReference>
<evidence type="ECO:0000259" key="12">
    <source>
        <dbReference type="PROSITE" id="PS50109"/>
    </source>
</evidence>
<dbReference type="InterPro" id="IPR001789">
    <property type="entry name" value="Sig_transdc_resp-reg_receiver"/>
</dbReference>
<evidence type="ECO:0000256" key="8">
    <source>
        <dbReference type="ARBA" id="ARBA00023163"/>
    </source>
</evidence>
<keyword evidence="7" id="KW-0238">DNA-binding</keyword>
<evidence type="ECO:0000259" key="11">
    <source>
        <dbReference type="PROSITE" id="PS01124"/>
    </source>
</evidence>
<dbReference type="Pfam" id="PF02518">
    <property type="entry name" value="HATPase_c"/>
    <property type="match status" value="1"/>
</dbReference>
<dbReference type="CDD" id="cd17574">
    <property type="entry name" value="REC_OmpR"/>
    <property type="match status" value="1"/>
</dbReference>
<keyword evidence="5 14" id="KW-0418">Kinase</keyword>
<feature type="modified residue" description="4-aspartylphosphate" evidence="9">
    <location>
        <position position="363"/>
    </location>
</feature>
<keyword evidence="4 14" id="KW-0808">Transferase</keyword>
<dbReference type="InterPro" id="IPR003594">
    <property type="entry name" value="HATPase_dom"/>
</dbReference>
<feature type="transmembrane region" description="Helical" evidence="10">
    <location>
        <begin position="12"/>
        <end position="29"/>
    </location>
</feature>
<feature type="domain" description="Response regulatory" evidence="13">
    <location>
        <begin position="314"/>
        <end position="430"/>
    </location>
</feature>
<keyword evidence="8" id="KW-0804">Transcription</keyword>
<keyword evidence="15" id="KW-1185">Reference proteome</keyword>
<dbReference type="Gene3D" id="1.10.10.60">
    <property type="entry name" value="Homeodomain-like"/>
    <property type="match status" value="1"/>
</dbReference>
<keyword evidence="3 9" id="KW-0597">Phosphoprotein</keyword>
<dbReference type="Pfam" id="PF00512">
    <property type="entry name" value="HisKA"/>
    <property type="match status" value="1"/>
</dbReference>
<feature type="domain" description="Histidine kinase" evidence="12">
    <location>
        <begin position="51"/>
        <end position="270"/>
    </location>
</feature>
<dbReference type="EC" id="2.7.13.3" evidence="2"/>
<dbReference type="SUPFAM" id="SSF55874">
    <property type="entry name" value="ATPase domain of HSP90 chaperone/DNA topoisomerase II/histidine kinase"/>
    <property type="match status" value="1"/>
</dbReference>
<evidence type="ECO:0000313" key="15">
    <source>
        <dbReference type="Proteomes" id="UP000032417"/>
    </source>
</evidence>
<dbReference type="HOGENOM" id="CLU_000445_28_7_10"/>
<evidence type="ECO:0000256" key="9">
    <source>
        <dbReference type="PROSITE-ProRule" id="PRU00169"/>
    </source>
</evidence>
<dbReference type="SMART" id="SM00388">
    <property type="entry name" value="HisKA"/>
    <property type="match status" value="1"/>
</dbReference>
<dbReference type="InterPro" id="IPR018062">
    <property type="entry name" value="HTH_AraC-typ_CS"/>
</dbReference>
<dbReference type="InterPro" id="IPR009057">
    <property type="entry name" value="Homeodomain-like_sf"/>
</dbReference>
<evidence type="ECO:0000256" key="3">
    <source>
        <dbReference type="ARBA" id="ARBA00022553"/>
    </source>
</evidence>
<dbReference type="CDD" id="cd00082">
    <property type="entry name" value="HisKA"/>
    <property type="match status" value="1"/>
</dbReference>
<dbReference type="Pfam" id="PF00072">
    <property type="entry name" value="Response_reg"/>
    <property type="match status" value="1"/>
</dbReference>
<dbReference type="InterPro" id="IPR036890">
    <property type="entry name" value="HATPase_C_sf"/>
</dbReference>
<sequence length="571" mass="65509">MQVDFQNTSYIVIIVLLTISVSFLLYAFLERSRNNRMLKRVEQIRSNIFAKITHEFRTPLTIIIGLSKQLREMKDLSDNKVETYLNTIERQGRNLSDLVNQLLDISNLSTSPKAVEWKTGNIVTFINMICESFRIYAKQKDIELFFFSEENIVETDFVPDYINKIMQNLLGNAIKFSDEGTRIYVVIERSKSDSKRLIVKVIDQGKGISKEDIPHIFDLFYQNNASGEMIGNGIGLTLTKQLIESIDGSISVKSELGNGTTFIVELPLRISEKTLYPRWTDNEKNGKKHFVPLKSEDTSRMFSKEINENDPRTTILLVEDNKDIALYVRSMFPEDTYNIMYTSNGESALEIAHEHIPDIVITDVIIPKKNGYELCREIKSSSLLNHIPVIMISAKNSDQDVAEGFRSGADGYLKKPFQPEELVIRVKNLLIARNRMREKYNRAVIKENKKAEEVKDNNINVEFLRHATDIIYREMKNPEFTTLILAQELAISVSQLNKKLNAITGFPSSTYILKVKLTYAKKLLASQNKSIGEVATECGIFDVNYFSRVFKKHFGVTPSQYRKLQLEKTNN</sequence>
<evidence type="ECO:0000256" key="10">
    <source>
        <dbReference type="SAM" id="Phobius"/>
    </source>
</evidence>
<protein>
    <recommendedName>
        <fullName evidence="2">histidine kinase</fullName>
        <ecNumber evidence="2">2.7.13.3</ecNumber>
    </recommendedName>
</protein>
<gene>
    <name evidence="14" type="ORF">ING2E5B_1655</name>
</gene>
<reference evidence="14 15" key="1">
    <citation type="submission" date="2014-08" db="EMBL/GenBank/DDBJ databases">
        <authorList>
            <person name="Wibberg D."/>
        </authorList>
    </citation>
    <scope>NUCLEOTIDE SEQUENCE [LARGE SCALE GENOMIC DNA]</scope>
    <source>
        <strain evidence="15">ING2-E5B</strain>
    </source>
</reference>
<dbReference type="GO" id="GO:0003700">
    <property type="term" value="F:DNA-binding transcription factor activity"/>
    <property type="evidence" value="ECO:0007669"/>
    <property type="project" value="InterPro"/>
</dbReference>
<organism evidence="14 15">
    <name type="scientific">Fermentimonas caenicola</name>
    <dbReference type="NCBI Taxonomy" id="1562970"/>
    <lineage>
        <taxon>Bacteria</taxon>
        <taxon>Pseudomonadati</taxon>
        <taxon>Bacteroidota</taxon>
        <taxon>Bacteroidia</taxon>
        <taxon>Bacteroidales</taxon>
        <taxon>Dysgonomonadaceae</taxon>
        <taxon>Fermentimonas</taxon>
    </lineage>
</organism>
<dbReference type="GO" id="GO:0000155">
    <property type="term" value="F:phosphorelay sensor kinase activity"/>
    <property type="evidence" value="ECO:0007669"/>
    <property type="project" value="InterPro"/>
</dbReference>
<dbReference type="PROSITE" id="PS01124">
    <property type="entry name" value="HTH_ARAC_FAMILY_2"/>
    <property type="match status" value="1"/>
</dbReference>
<dbReference type="SUPFAM" id="SSF47384">
    <property type="entry name" value="Homodimeric domain of signal transducing histidine kinase"/>
    <property type="match status" value="1"/>
</dbReference>
<evidence type="ECO:0000259" key="13">
    <source>
        <dbReference type="PROSITE" id="PS50110"/>
    </source>
</evidence>
<feature type="domain" description="HTH araC/xylS-type" evidence="11">
    <location>
        <begin position="465"/>
        <end position="564"/>
    </location>
</feature>
<keyword evidence="10" id="KW-1133">Transmembrane helix</keyword>
<dbReference type="PROSITE" id="PS50109">
    <property type="entry name" value="HIS_KIN"/>
    <property type="match status" value="1"/>
</dbReference>
<dbReference type="SMART" id="SM00448">
    <property type="entry name" value="REC"/>
    <property type="match status" value="1"/>
</dbReference>
<dbReference type="PATRIC" id="fig|1562970.3.peg.1644"/>
<dbReference type="InterPro" id="IPR018060">
    <property type="entry name" value="HTH_AraC"/>
</dbReference>
<dbReference type="PANTHER" id="PTHR43547:SF2">
    <property type="entry name" value="HYBRID SIGNAL TRANSDUCTION HISTIDINE KINASE C"/>
    <property type="match status" value="1"/>
</dbReference>
<dbReference type="PANTHER" id="PTHR43547">
    <property type="entry name" value="TWO-COMPONENT HISTIDINE KINASE"/>
    <property type="match status" value="1"/>
</dbReference>
<accession>A0A098C3B8</accession>
<evidence type="ECO:0000256" key="4">
    <source>
        <dbReference type="ARBA" id="ARBA00022679"/>
    </source>
</evidence>
<dbReference type="PROSITE" id="PS50110">
    <property type="entry name" value="RESPONSE_REGULATORY"/>
    <property type="match status" value="1"/>
</dbReference>
<dbReference type="InterPro" id="IPR005467">
    <property type="entry name" value="His_kinase_dom"/>
</dbReference>
<evidence type="ECO:0000256" key="1">
    <source>
        <dbReference type="ARBA" id="ARBA00000085"/>
    </source>
</evidence>
<dbReference type="SUPFAM" id="SSF52172">
    <property type="entry name" value="CheY-like"/>
    <property type="match status" value="1"/>
</dbReference>
<dbReference type="InterPro" id="IPR004358">
    <property type="entry name" value="Sig_transdc_His_kin-like_C"/>
</dbReference>
<dbReference type="InterPro" id="IPR011006">
    <property type="entry name" value="CheY-like_superfamily"/>
</dbReference>
<evidence type="ECO:0000256" key="6">
    <source>
        <dbReference type="ARBA" id="ARBA00023015"/>
    </source>
</evidence>
<dbReference type="SMART" id="SM00387">
    <property type="entry name" value="HATPase_c"/>
    <property type="match status" value="1"/>
</dbReference>
<dbReference type="OrthoDB" id="9797097at2"/>
<proteinExistence type="predicted"/>
<dbReference type="Pfam" id="PF12833">
    <property type="entry name" value="HTH_18"/>
    <property type="match status" value="1"/>
</dbReference>
<dbReference type="InterPro" id="IPR036097">
    <property type="entry name" value="HisK_dim/P_sf"/>
</dbReference>
<dbReference type="EMBL" id="LN515532">
    <property type="protein sequence ID" value="CEA16402.1"/>
    <property type="molecule type" value="Genomic_DNA"/>
</dbReference>
<evidence type="ECO:0000313" key="14">
    <source>
        <dbReference type="EMBL" id="CEA16402.1"/>
    </source>
</evidence>
<dbReference type="PROSITE" id="PS00041">
    <property type="entry name" value="HTH_ARAC_FAMILY_1"/>
    <property type="match status" value="1"/>
</dbReference>
<dbReference type="PRINTS" id="PR00344">
    <property type="entry name" value="BCTRLSENSOR"/>
</dbReference>
<dbReference type="KEGG" id="pbt:ING2E5B_1655"/>
<keyword evidence="10" id="KW-0812">Transmembrane</keyword>
<dbReference type="SUPFAM" id="SSF46689">
    <property type="entry name" value="Homeodomain-like"/>
    <property type="match status" value="1"/>
</dbReference>
<dbReference type="FunFam" id="3.30.565.10:FF:000006">
    <property type="entry name" value="Sensor histidine kinase WalK"/>
    <property type="match status" value="1"/>
</dbReference>
<dbReference type="Proteomes" id="UP000032417">
    <property type="component" value="Chromosome 1"/>
</dbReference>
<keyword evidence="10" id="KW-0472">Membrane</keyword>
<name>A0A098C3B8_9BACT</name>
<dbReference type="Gene3D" id="3.40.50.2300">
    <property type="match status" value="1"/>
</dbReference>
<dbReference type="InterPro" id="IPR003661">
    <property type="entry name" value="HisK_dim/P_dom"/>
</dbReference>
<evidence type="ECO:0000256" key="2">
    <source>
        <dbReference type="ARBA" id="ARBA00012438"/>
    </source>
</evidence>
<dbReference type="STRING" id="1562970.ING2E5B_1655"/>
<comment type="catalytic activity">
    <reaction evidence="1">
        <text>ATP + protein L-histidine = ADP + protein N-phospho-L-histidine.</text>
        <dbReference type="EC" id="2.7.13.3"/>
    </reaction>
</comment>
<evidence type="ECO:0000256" key="7">
    <source>
        <dbReference type="ARBA" id="ARBA00023125"/>
    </source>
</evidence>
<dbReference type="AlphaFoldDB" id="A0A098C3B8"/>
<keyword evidence="6" id="KW-0805">Transcription regulation</keyword>
<dbReference type="GO" id="GO:0043565">
    <property type="term" value="F:sequence-specific DNA binding"/>
    <property type="evidence" value="ECO:0007669"/>
    <property type="project" value="InterPro"/>
</dbReference>
<dbReference type="Gene3D" id="3.30.565.10">
    <property type="entry name" value="Histidine kinase-like ATPase, C-terminal domain"/>
    <property type="match status" value="1"/>
</dbReference>
<evidence type="ECO:0000256" key="5">
    <source>
        <dbReference type="ARBA" id="ARBA00022777"/>
    </source>
</evidence>